<evidence type="ECO:0000256" key="2">
    <source>
        <dbReference type="ARBA" id="ARBA00022617"/>
    </source>
</evidence>
<dbReference type="GO" id="GO:0030313">
    <property type="term" value="C:cell envelope"/>
    <property type="evidence" value="ECO:0007669"/>
    <property type="project" value="UniProtKB-SubCell"/>
</dbReference>
<evidence type="ECO:0000256" key="7">
    <source>
        <dbReference type="PROSITE-ProRule" id="PRU00433"/>
    </source>
</evidence>
<dbReference type="PROSITE" id="PS51007">
    <property type="entry name" value="CYTC"/>
    <property type="match status" value="1"/>
</dbReference>
<sequence>MLSLGGVLACNAAPLPETLPGEAPPVPSSGEGGLPGTPEDSEVSAIFEDTLRREDAAKHGGLTQVERLGKLLFFDRRLSEPRGQACAVCHGPDTGWTGPNLLINLTGSVYEGAVRGRFGNRKPPSSAYATQAPILHLADAGQSAFIGGNFWDGRATGEKLGNPAADQAQGPFLNPLEQNNPNAATVVAKVCDGPYGKLFRSVYGANICRDVPLAYDSIAKAIAAYEGSSEVNAFSSKYDAYLEGLAELTGKERWGLRLFEGKARCSNCHTSQRGPNNEPPLFTDYGFDNLGVPRNLLNPWYWEFQFNPEGPFWVDLGLGAFLQTRSDYAPYARPNLGKVKIPTLRNVDKRPYPAFVKAYTHNGYFKSLESIVHFYNTRDVLPVCVAGDSNTPGVDCWPAPEVGLNINTVEMGNLGLSPQEEQAIVAFLGTLSDGYYEPTAD</sequence>
<reference evidence="10 11" key="1">
    <citation type="submission" date="2020-05" db="EMBL/GenBank/DDBJ databases">
        <authorList>
            <person name="Whitworth D."/>
        </authorList>
    </citation>
    <scope>NUCLEOTIDE SEQUENCE [LARGE SCALE GENOMIC DNA]</scope>
    <source>
        <strain evidence="10 11">AM005</strain>
    </source>
</reference>
<dbReference type="AlphaFoldDB" id="A0A7Y4II55"/>
<comment type="subcellular location">
    <subcellularLocation>
        <location evidence="1">Cell envelope</location>
    </subcellularLocation>
</comment>
<gene>
    <name evidence="10" type="ORF">HNV28_15415</name>
</gene>
<feature type="domain" description="Cytochrome c" evidence="9">
    <location>
        <begin position="250"/>
        <end position="432"/>
    </location>
</feature>
<evidence type="ECO:0000256" key="5">
    <source>
        <dbReference type="ARBA" id="ARBA00023002"/>
    </source>
</evidence>
<keyword evidence="6 7" id="KW-0408">Iron</keyword>
<name>A0A7Y4II55_MYXXA</name>
<evidence type="ECO:0000256" key="8">
    <source>
        <dbReference type="SAM" id="MobiDB-lite"/>
    </source>
</evidence>
<evidence type="ECO:0000256" key="6">
    <source>
        <dbReference type="ARBA" id="ARBA00023004"/>
    </source>
</evidence>
<keyword evidence="3 7" id="KW-0479">Metal-binding</keyword>
<dbReference type="InterPro" id="IPR036909">
    <property type="entry name" value="Cyt_c-like_dom_sf"/>
</dbReference>
<dbReference type="Proteomes" id="UP000533080">
    <property type="component" value="Unassembled WGS sequence"/>
</dbReference>
<dbReference type="InterPro" id="IPR009056">
    <property type="entry name" value="Cyt_c-like_dom"/>
</dbReference>
<keyword evidence="5" id="KW-0560">Oxidoreductase</keyword>
<dbReference type="SUPFAM" id="SSF46626">
    <property type="entry name" value="Cytochrome c"/>
    <property type="match status" value="2"/>
</dbReference>
<organism evidence="10 11">
    <name type="scientific">Myxococcus xanthus</name>
    <dbReference type="NCBI Taxonomy" id="34"/>
    <lineage>
        <taxon>Bacteria</taxon>
        <taxon>Pseudomonadati</taxon>
        <taxon>Myxococcota</taxon>
        <taxon>Myxococcia</taxon>
        <taxon>Myxococcales</taxon>
        <taxon>Cystobacterineae</taxon>
        <taxon>Myxococcaceae</taxon>
        <taxon>Myxococcus</taxon>
    </lineage>
</organism>
<accession>A0A7Y4II55</accession>
<evidence type="ECO:0000256" key="1">
    <source>
        <dbReference type="ARBA" id="ARBA00004196"/>
    </source>
</evidence>
<protein>
    <submittedName>
        <fullName evidence="10">Cytochrome C</fullName>
    </submittedName>
</protein>
<dbReference type="EMBL" id="JABFNT010000043">
    <property type="protein sequence ID" value="NOJ79711.1"/>
    <property type="molecule type" value="Genomic_DNA"/>
</dbReference>
<evidence type="ECO:0000256" key="4">
    <source>
        <dbReference type="ARBA" id="ARBA00022729"/>
    </source>
</evidence>
<evidence type="ECO:0000259" key="9">
    <source>
        <dbReference type="PROSITE" id="PS51007"/>
    </source>
</evidence>
<proteinExistence type="predicted"/>
<dbReference type="GO" id="GO:0020037">
    <property type="term" value="F:heme binding"/>
    <property type="evidence" value="ECO:0007669"/>
    <property type="project" value="InterPro"/>
</dbReference>
<dbReference type="Gene3D" id="1.10.760.10">
    <property type="entry name" value="Cytochrome c-like domain"/>
    <property type="match status" value="2"/>
</dbReference>
<evidence type="ECO:0000313" key="10">
    <source>
        <dbReference type="EMBL" id="NOJ79711.1"/>
    </source>
</evidence>
<dbReference type="PANTHER" id="PTHR30600:SF10">
    <property type="entry name" value="BLL6722 PROTEIN"/>
    <property type="match status" value="1"/>
</dbReference>
<keyword evidence="4" id="KW-0732">Signal</keyword>
<dbReference type="GO" id="GO:0004130">
    <property type="term" value="F:cytochrome-c peroxidase activity"/>
    <property type="evidence" value="ECO:0007669"/>
    <property type="project" value="TreeGrafter"/>
</dbReference>
<evidence type="ECO:0000256" key="3">
    <source>
        <dbReference type="ARBA" id="ARBA00022723"/>
    </source>
</evidence>
<dbReference type="GO" id="GO:0046872">
    <property type="term" value="F:metal ion binding"/>
    <property type="evidence" value="ECO:0007669"/>
    <property type="project" value="UniProtKB-KW"/>
</dbReference>
<keyword evidence="2 7" id="KW-0349">Heme</keyword>
<dbReference type="GO" id="GO:0009055">
    <property type="term" value="F:electron transfer activity"/>
    <property type="evidence" value="ECO:0007669"/>
    <property type="project" value="InterPro"/>
</dbReference>
<feature type="region of interest" description="Disordered" evidence="8">
    <location>
        <begin position="16"/>
        <end position="41"/>
    </location>
</feature>
<comment type="caution">
    <text evidence="10">The sequence shown here is derived from an EMBL/GenBank/DDBJ whole genome shotgun (WGS) entry which is preliminary data.</text>
</comment>
<evidence type="ECO:0000313" key="11">
    <source>
        <dbReference type="Proteomes" id="UP000533080"/>
    </source>
</evidence>
<dbReference type="PANTHER" id="PTHR30600">
    <property type="entry name" value="CYTOCHROME C PEROXIDASE-RELATED"/>
    <property type="match status" value="1"/>
</dbReference>
<dbReference type="Pfam" id="PF03150">
    <property type="entry name" value="CCP_MauG"/>
    <property type="match status" value="1"/>
</dbReference>
<dbReference type="InterPro" id="IPR004852">
    <property type="entry name" value="Di-haem_cyt_c_peroxidsae"/>
</dbReference>
<dbReference type="InterPro" id="IPR051395">
    <property type="entry name" value="Cytochrome_c_Peroxidase/MauG"/>
</dbReference>